<accession>A0A914PVJ0</accession>
<proteinExistence type="predicted"/>
<name>A0A914PVJ0_9BILA</name>
<evidence type="ECO:0000313" key="2">
    <source>
        <dbReference type="WBParaSite" id="PDA_v2.g20355.t1"/>
    </source>
</evidence>
<protein>
    <submittedName>
        <fullName evidence="2">Uncharacterized protein</fullName>
    </submittedName>
</protein>
<dbReference type="AlphaFoldDB" id="A0A914PVJ0"/>
<dbReference type="WBParaSite" id="PDA_v2.g20355.t1">
    <property type="protein sequence ID" value="PDA_v2.g20355.t1"/>
    <property type="gene ID" value="PDA_v2.g20355"/>
</dbReference>
<reference evidence="2" key="1">
    <citation type="submission" date="2022-11" db="UniProtKB">
        <authorList>
            <consortium name="WormBaseParasite"/>
        </authorList>
    </citation>
    <scope>IDENTIFICATION</scope>
</reference>
<sequence>MEDVNKKRRRKNGGGIHLIASDKNRIFQYQGLCKITINHVLSLLFVEPINEEFKLISALFKWKFYAQKNILFVFAEHEFQDFVLIFGNEIHCKKVYDLICCTSVQEAVTNEMLYKRILSPIFNEIIKDKISTVIVFQLLMKWMNKLDAFDEESYLELMVDEQIYRLFFPESNGKENGGRMHDKLEGGRTYRKRYFCETITISDSENGEDLTGHGYKRLQNKNEKHSSKDFIKSGCEFRMVNINGTTSLIKRLLIFPSAEKTSCYEYCRFRSNIFCCFECRMLGKIVKAKLEENGEIYLQEKQHVCERLQYFSKNYSDLQIIQKPNYKVTNTKSGKVVIIFNQNNQSECHEFRWRNYRRSFVCVTCRIRVKIRNESKENEYIEVQELNKIPFIILYPPGIEIMEETSNGVPKVFIFDSNDKGLCYKFSPYSRQKRRYYCLGCNEFIRSKYNKTSHEFNACVCLYLDKDKNGEFYVQMKNQKHLCQPKVYDPEKYKISKIYNTFEYSYYRKTGFPKSLYVVFHHPSDPSLCYILSYLPTLNYFRCERCFNFGKSNYVPVSKKDINGQKYFTHNPTMHVCEPTKISSIQTLGFQKLESKDITFTEKLKTENRRLVKLSNFEFRPCQVGRPEGKLIVFDAENKSLFYEYFYGADQKYYICYNCQNMKHHVTAKVIFDKNEKCLELSKAEHICEPMKEESVNKIFDSSYFLVLRHEKKITKIILFTSEKKESYYVLHYRACDSTFMCRICSRKKTFDGVKLYKKENGQEYLFAMRHEHGCTPKKCDQKTFKKLRAMDQKSRPKKVIPSTMFELFQNSRRKANKKLVVFTSEKKDFIYEYYWSRNSFCCLGCKKQQKYVYAKFVEGNQKCIELSDFAILLFFDHKLEIFDKTPLSKISFDSSYTWRFGKEINKFSKGNISTWDHPALLGPLISNEILNITFSYKKGDESCPWKITAFNRNIASVYNLNLNSELTIQGNEFILENVFNSYDPYYVEYYAQEATKDSHSTNQILAFEKHVTTKMNK</sequence>
<keyword evidence="1" id="KW-1185">Reference proteome</keyword>
<organism evidence="1 2">
    <name type="scientific">Panagrolaimus davidi</name>
    <dbReference type="NCBI Taxonomy" id="227884"/>
    <lineage>
        <taxon>Eukaryota</taxon>
        <taxon>Metazoa</taxon>
        <taxon>Ecdysozoa</taxon>
        <taxon>Nematoda</taxon>
        <taxon>Chromadorea</taxon>
        <taxon>Rhabditida</taxon>
        <taxon>Tylenchina</taxon>
        <taxon>Panagrolaimomorpha</taxon>
        <taxon>Panagrolaimoidea</taxon>
        <taxon>Panagrolaimidae</taxon>
        <taxon>Panagrolaimus</taxon>
    </lineage>
</organism>
<dbReference type="Proteomes" id="UP000887578">
    <property type="component" value="Unplaced"/>
</dbReference>
<evidence type="ECO:0000313" key="1">
    <source>
        <dbReference type="Proteomes" id="UP000887578"/>
    </source>
</evidence>